<reference evidence="1" key="1">
    <citation type="submission" date="2021-03" db="EMBL/GenBank/DDBJ databases">
        <authorList>
            <consortium name="DOE Joint Genome Institute"/>
            <person name="Ahrendt S."/>
            <person name="Looney B.P."/>
            <person name="Miyauchi S."/>
            <person name="Morin E."/>
            <person name="Drula E."/>
            <person name="Courty P.E."/>
            <person name="Chicoki N."/>
            <person name="Fauchery L."/>
            <person name="Kohler A."/>
            <person name="Kuo A."/>
            <person name="Labutti K."/>
            <person name="Pangilinan J."/>
            <person name="Lipzen A."/>
            <person name="Riley R."/>
            <person name="Andreopoulos W."/>
            <person name="He G."/>
            <person name="Johnson J."/>
            <person name="Barry K.W."/>
            <person name="Grigoriev I.V."/>
            <person name="Nagy L."/>
            <person name="Hibbett D."/>
            <person name="Henrissat B."/>
            <person name="Matheny P.B."/>
            <person name="Labbe J."/>
            <person name="Martin F."/>
        </authorList>
    </citation>
    <scope>NUCLEOTIDE SEQUENCE</scope>
    <source>
        <strain evidence="1">HHB10654</strain>
    </source>
</reference>
<organism evidence="1 2">
    <name type="scientific">Artomyces pyxidatus</name>
    <dbReference type="NCBI Taxonomy" id="48021"/>
    <lineage>
        <taxon>Eukaryota</taxon>
        <taxon>Fungi</taxon>
        <taxon>Dikarya</taxon>
        <taxon>Basidiomycota</taxon>
        <taxon>Agaricomycotina</taxon>
        <taxon>Agaricomycetes</taxon>
        <taxon>Russulales</taxon>
        <taxon>Auriscalpiaceae</taxon>
        <taxon>Artomyces</taxon>
    </lineage>
</organism>
<keyword evidence="2" id="KW-1185">Reference proteome</keyword>
<evidence type="ECO:0000313" key="1">
    <source>
        <dbReference type="EMBL" id="KAI0056830.1"/>
    </source>
</evidence>
<evidence type="ECO:0000313" key="2">
    <source>
        <dbReference type="Proteomes" id="UP000814140"/>
    </source>
</evidence>
<dbReference type="EMBL" id="MU277257">
    <property type="protein sequence ID" value="KAI0056830.1"/>
    <property type="molecule type" value="Genomic_DNA"/>
</dbReference>
<comment type="caution">
    <text evidence="1">The sequence shown here is derived from an EMBL/GenBank/DDBJ whole genome shotgun (WGS) entry which is preliminary data.</text>
</comment>
<proteinExistence type="predicted"/>
<protein>
    <submittedName>
        <fullName evidence="1">Uncharacterized protein</fullName>
    </submittedName>
</protein>
<gene>
    <name evidence="1" type="ORF">BV25DRAFT_1813410</name>
</gene>
<name>A0ACB8SL51_9AGAM</name>
<accession>A0ACB8SL51</accession>
<sequence>MSESSSAGVGDSLWFAGDFQLAASTVILQPSSGKVVIVHDTEKKTWFLPRGRKDVGESLEQCALREAYEESGYRAEFLPLCLPSLAPTPQGTPRPLTNTEPIYITTHFCEPIRRSETGREYLAFYYVGQIPADAVREEKTGMSDEQAYVGMLVTEQEACARLSDPWEGHIVGKAFWYWRATVKIMQKVREEEEEEKKRKQEQLENERQLASVTDARRASRGFFNIFR</sequence>
<dbReference type="Proteomes" id="UP000814140">
    <property type="component" value="Unassembled WGS sequence"/>
</dbReference>
<reference evidence="1" key="2">
    <citation type="journal article" date="2022" name="New Phytol.">
        <title>Evolutionary transition to the ectomycorrhizal habit in the genomes of a hyperdiverse lineage of mushroom-forming fungi.</title>
        <authorList>
            <person name="Looney B."/>
            <person name="Miyauchi S."/>
            <person name="Morin E."/>
            <person name="Drula E."/>
            <person name="Courty P.E."/>
            <person name="Kohler A."/>
            <person name="Kuo A."/>
            <person name="LaButti K."/>
            <person name="Pangilinan J."/>
            <person name="Lipzen A."/>
            <person name="Riley R."/>
            <person name="Andreopoulos W."/>
            <person name="He G."/>
            <person name="Johnson J."/>
            <person name="Nolan M."/>
            <person name="Tritt A."/>
            <person name="Barry K.W."/>
            <person name="Grigoriev I.V."/>
            <person name="Nagy L.G."/>
            <person name="Hibbett D."/>
            <person name="Henrissat B."/>
            <person name="Matheny P.B."/>
            <person name="Labbe J."/>
            <person name="Martin F.M."/>
        </authorList>
    </citation>
    <scope>NUCLEOTIDE SEQUENCE</scope>
    <source>
        <strain evidence="1">HHB10654</strain>
    </source>
</reference>